<accession>A0A3P1YZH1</accession>
<feature type="domain" description="Bro-N" evidence="1">
    <location>
        <begin position="14"/>
        <end position="121"/>
    </location>
</feature>
<dbReference type="PANTHER" id="PTHR36180:SF2">
    <property type="entry name" value="BRO FAMILY PROTEIN"/>
    <property type="match status" value="1"/>
</dbReference>
<evidence type="ECO:0000313" key="3">
    <source>
        <dbReference type="Proteomes" id="UP000279860"/>
    </source>
</evidence>
<organism evidence="2 3">
    <name type="scientific">Tannerella forsythia</name>
    <name type="common">Bacteroides forsythus</name>
    <dbReference type="NCBI Taxonomy" id="28112"/>
    <lineage>
        <taxon>Bacteria</taxon>
        <taxon>Pseudomonadati</taxon>
        <taxon>Bacteroidota</taxon>
        <taxon>Bacteroidia</taxon>
        <taxon>Bacteroidales</taxon>
        <taxon>Tannerellaceae</taxon>
        <taxon>Tannerella</taxon>
    </lineage>
</organism>
<dbReference type="RefSeq" id="WP_124789984.1">
    <property type="nucleotide sequence ID" value="NZ_RQYN01000021.1"/>
</dbReference>
<dbReference type="PANTHER" id="PTHR36180">
    <property type="entry name" value="DNA-BINDING PROTEIN-RELATED-RELATED"/>
    <property type="match status" value="1"/>
</dbReference>
<protein>
    <recommendedName>
        <fullName evidence="1">Bro-N domain-containing protein</fullName>
    </recommendedName>
</protein>
<dbReference type="AlphaFoldDB" id="A0A3P1YZH1"/>
<sequence length="236" mass="26668">MNKKESPAQAVNEQTEVITFQFSESKKEIRNVFIGEIPHFVGVDVANALGYSNTRDALRQHCRYVVKCDVPHPQNPQKQLEVSVIPESDVYRLIMKSTLPSAQAFERWVMEEVLPSLRRRGFYGIQRSADSDFIDARDMPYDEYPVNGFNVRSITIDGTVWASVNDINKAIHASTGSYQVVKKLNAKQTLAVKIWLYGNTHPAWFTNELGLKLILSGSRKLRNANQLVLPMEGGAQ</sequence>
<dbReference type="InterPro" id="IPR003497">
    <property type="entry name" value="BRO_N_domain"/>
</dbReference>
<dbReference type="Proteomes" id="UP000279860">
    <property type="component" value="Unassembled WGS sequence"/>
</dbReference>
<dbReference type="EMBL" id="RQYN01000021">
    <property type="protein sequence ID" value="RRD75236.1"/>
    <property type="molecule type" value="Genomic_DNA"/>
</dbReference>
<dbReference type="PROSITE" id="PS51750">
    <property type="entry name" value="BRO_N"/>
    <property type="match status" value="1"/>
</dbReference>
<dbReference type="Pfam" id="PF02498">
    <property type="entry name" value="Bro-N"/>
    <property type="match status" value="1"/>
</dbReference>
<evidence type="ECO:0000313" key="2">
    <source>
        <dbReference type="EMBL" id="RRD75236.1"/>
    </source>
</evidence>
<name>A0A3P1YZH1_TANFO</name>
<reference evidence="2 3" key="1">
    <citation type="submission" date="2018-11" db="EMBL/GenBank/DDBJ databases">
        <title>Genomes From Bacteria Associated with the Canine Oral Cavity: a Test Case for Automated Genome-Based Taxonomic Assignment.</title>
        <authorList>
            <person name="Coil D.A."/>
            <person name="Jospin G."/>
            <person name="Darling A.E."/>
            <person name="Wallis C."/>
            <person name="Davis I.J."/>
            <person name="Harris S."/>
            <person name="Eisen J.A."/>
            <person name="Holcombe L.J."/>
            <person name="O'Flynn C."/>
        </authorList>
    </citation>
    <scope>NUCLEOTIDE SEQUENCE [LARGE SCALE GENOMIC DNA]</scope>
    <source>
        <strain evidence="2 3">OH1426_COT-023</strain>
    </source>
</reference>
<comment type="caution">
    <text evidence="2">The sequence shown here is derived from an EMBL/GenBank/DDBJ whole genome shotgun (WGS) entry which is preliminary data.</text>
</comment>
<proteinExistence type="predicted"/>
<evidence type="ECO:0000259" key="1">
    <source>
        <dbReference type="PROSITE" id="PS51750"/>
    </source>
</evidence>
<dbReference type="SMART" id="SM01040">
    <property type="entry name" value="Bro-N"/>
    <property type="match status" value="1"/>
</dbReference>
<gene>
    <name evidence="2" type="ORF">EII41_06910</name>
</gene>